<dbReference type="InterPro" id="IPR007329">
    <property type="entry name" value="FMN-bd"/>
</dbReference>
<keyword evidence="5 6" id="KW-0249">Electron transport</keyword>
<keyword evidence="9" id="KW-1185">Reference proteome</keyword>
<evidence type="ECO:0000313" key="8">
    <source>
        <dbReference type="EMBL" id="MXR36676.1"/>
    </source>
</evidence>
<gene>
    <name evidence="8" type="primary">rsxG</name>
    <name evidence="6" type="synonym">rnfG</name>
    <name evidence="8" type="ORF">GQF02_06805</name>
</gene>
<comment type="subunit">
    <text evidence="6">The complex is composed of six subunits: RnfA, RnfB, RnfC, RnfD, RnfE and RnfG.</text>
</comment>
<evidence type="ECO:0000259" key="7">
    <source>
        <dbReference type="SMART" id="SM00900"/>
    </source>
</evidence>
<feature type="modified residue" description="FMN phosphoryl threonine" evidence="6">
    <location>
        <position position="177"/>
    </location>
</feature>
<reference evidence="8 9" key="1">
    <citation type="submission" date="2019-12" db="EMBL/GenBank/DDBJ databases">
        <title>Neisseriaceae gen. nov. sp. Genome sequencing and assembly.</title>
        <authorList>
            <person name="Liu Z."/>
            <person name="Li A."/>
        </authorList>
    </citation>
    <scope>NUCLEOTIDE SEQUENCE [LARGE SCALE GENOMIC DNA]</scope>
    <source>
        <strain evidence="8 9">B2N2-7</strain>
    </source>
</reference>
<keyword evidence="6" id="KW-0997">Cell inner membrane</keyword>
<keyword evidence="6" id="KW-0812">Transmembrane</keyword>
<evidence type="ECO:0000313" key="9">
    <source>
        <dbReference type="Proteomes" id="UP000467214"/>
    </source>
</evidence>
<proteinExistence type="inferred from homology"/>
<comment type="caution">
    <text evidence="8">The sequence shown here is derived from an EMBL/GenBank/DDBJ whole genome shotgun (WGS) entry which is preliminary data.</text>
</comment>
<dbReference type="InterPro" id="IPR010209">
    <property type="entry name" value="Ion_transpt_RnfG/RsxG"/>
</dbReference>
<dbReference type="Pfam" id="PF04205">
    <property type="entry name" value="FMN_bind"/>
    <property type="match status" value="1"/>
</dbReference>
<keyword evidence="6" id="KW-1133">Transmembrane helix</keyword>
<evidence type="ECO:0000256" key="2">
    <source>
        <dbReference type="ARBA" id="ARBA00022553"/>
    </source>
</evidence>
<dbReference type="GO" id="GO:0009055">
    <property type="term" value="F:electron transfer activity"/>
    <property type="evidence" value="ECO:0007669"/>
    <property type="project" value="InterPro"/>
</dbReference>
<keyword evidence="2 6" id="KW-0597">Phosphoprotein</keyword>
<keyword evidence="6" id="KW-0472">Membrane</keyword>
<dbReference type="PANTHER" id="PTHR36118:SF1">
    <property type="entry name" value="ION-TRANSLOCATING OXIDOREDUCTASE COMPLEX SUBUNIT G"/>
    <property type="match status" value="1"/>
</dbReference>
<comment type="similarity">
    <text evidence="6">Belongs to the RnfG family.</text>
</comment>
<evidence type="ECO:0000256" key="4">
    <source>
        <dbReference type="ARBA" id="ARBA00022643"/>
    </source>
</evidence>
<dbReference type="GO" id="GO:0005886">
    <property type="term" value="C:plasma membrane"/>
    <property type="evidence" value="ECO:0007669"/>
    <property type="project" value="UniProtKB-SubCell"/>
</dbReference>
<sequence length="205" mass="22020">MLNAARQARRSALTLLVFALVTTAVLALTYALTHDTVRANEDAARTRLMAQTLPEGSFDNNLIADPVALDQAQRQTLGLPENATAFIARQDGKPVGLVFESVAPNGYGGKIRLLVGILANGKVSGVRVIAHKETPGLGDYIDHAKSRWSEQFTGKGMEARWKVSKDGGDFDYMSGATISARAVSAAVGRVVTLFDANRRHFLAQP</sequence>
<dbReference type="EMBL" id="WSSB01000005">
    <property type="protein sequence ID" value="MXR36676.1"/>
    <property type="molecule type" value="Genomic_DNA"/>
</dbReference>
<dbReference type="GO" id="GO:0022900">
    <property type="term" value="P:electron transport chain"/>
    <property type="evidence" value="ECO:0007669"/>
    <property type="project" value="UniProtKB-UniRule"/>
</dbReference>
<keyword evidence="4 6" id="KW-0288">FMN</keyword>
<name>A0A845BR17_9NEIS</name>
<keyword evidence="6" id="KW-1278">Translocase</keyword>
<keyword evidence="3 6" id="KW-0285">Flavoprotein</keyword>
<accession>A0A845BR17</accession>
<evidence type="ECO:0000256" key="1">
    <source>
        <dbReference type="ARBA" id="ARBA00022448"/>
    </source>
</evidence>
<dbReference type="RefSeq" id="WP_160795821.1">
    <property type="nucleotide sequence ID" value="NZ_WSSB01000005.1"/>
</dbReference>
<evidence type="ECO:0000256" key="6">
    <source>
        <dbReference type="HAMAP-Rule" id="MF_00479"/>
    </source>
</evidence>
<dbReference type="PANTHER" id="PTHR36118">
    <property type="entry name" value="ION-TRANSLOCATING OXIDOREDUCTASE COMPLEX SUBUNIT G"/>
    <property type="match status" value="1"/>
</dbReference>
<dbReference type="EC" id="7.-.-.-" evidence="6"/>
<dbReference type="SMART" id="SM00900">
    <property type="entry name" value="FMN_bind"/>
    <property type="match status" value="1"/>
</dbReference>
<feature type="domain" description="FMN-binding" evidence="7">
    <location>
        <begin position="106"/>
        <end position="194"/>
    </location>
</feature>
<dbReference type="AlphaFoldDB" id="A0A845BR17"/>
<organism evidence="8 9">
    <name type="scientific">Craterilacuibacter sinensis</name>
    <dbReference type="NCBI Taxonomy" id="2686017"/>
    <lineage>
        <taxon>Bacteria</taxon>
        <taxon>Pseudomonadati</taxon>
        <taxon>Pseudomonadota</taxon>
        <taxon>Betaproteobacteria</taxon>
        <taxon>Neisseriales</taxon>
        <taxon>Neisseriaceae</taxon>
        <taxon>Craterilacuibacter</taxon>
    </lineage>
</organism>
<comment type="cofactor">
    <cofactor evidence="6">
        <name>FMN</name>
        <dbReference type="ChEBI" id="CHEBI:58210"/>
    </cofactor>
</comment>
<comment type="function">
    <text evidence="6">Part of a membrane-bound complex that couples electron transfer with translocation of ions across the membrane.</text>
</comment>
<dbReference type="PIRSF" id="PIRSF006091">
    <property type="entry name" value="E_trnsport_RnfG"/>
    <property type="match status" value="1"/>
</dbReference>
<keyword evidence="1 6" id="KW-0813">Transport</keyword>
<evidence type="ECO:0000256" key="5">
    <source>
        <dbReference type="ARBA" id="ARBA00022982"/>
    </source>
</evidence>
<evidence type="ECO:0000256" key="3">
    <source>
        <dbReference type="ARBA" id="ARBA00022630"/>
    </source>
</evidence>
<dbReference type="NCBIfam" id="NF002519">
    <property type="entry name" value="PRK01908.1"/>
    <property type="match status" value="1"/>
</dbReference>
<dbReference type="HAMAP" id="MF_00479">
    <property type="entry name" value="RsxG_RnfG"/>
    <property type="match status" value="1"/>
</dbReference>
<comment type="subcellular location">
    <subcellularLocation>
        <location evidence="6">Cell inner membrane</location>
        <topology evidence="6">Single-pass membrane protein</topology>
    </subcellularLocation>
</comment>
<keyword evidence="6" id="KW-1003">Cell membrane</keyword>
<dbReference type="NCBIfam" id="TIGR01947">
    <property type="entry name" value="rnfG"/>
    <property type="match status" value="1"/>
</dbReference>
<dbReference type="GO" id="GO:0010181">
    <property type="term" value="F:FMN binding"/>
    <property type="evidence" value="ECO:0007669"/>
    <property type="project" value="InterPro"/>
</dbReference>
<protein>
    <recommendedName>
        <fullName evidence="6">Ion-translocating oxidoreductase complex subunit G</fullName>
        <ecNumber evidence="6">7.-.-.-</ecNumber>
    </recommendedName>
    <alternativeName>
        <fullName evidence="6">Rnf electron transport complex subunit G</fullName>
    </alternativeName>
</protein>
<dbReference type="Proteomes" id="UP000467214">
    <property type="component" value="Unassembled WGS sequence"/>
</dbReference>